<name>J2KKJ8_9FLAO</name>
<gene>
    <name evidence="2" type="ORF">PMI13_01530</name>
</gene>
<dbReference type="SUPFAM" id="SSF63825">
    <property type="entry name" value="YWTD domain"/>
    <property type="match status" value="1"/>
</dbReference>
<dbReference type="Gene3D" id="2.130.10.10">
    <property type="entry name" value="YVTN repeat-like/Quinoprotein amine dehydrogenase"/>
    <property type="match status" value="1"/>
</dbReference>
<evidence type="ECO:0000256" key="1">
    <source>
        <dbReference type="SAM" id="SignalP"/>
    </source>
</evidence>
<sequence>MKMRKILSLVFASALLFNVACSNDDDMIQPSKGTYENGIFIVNEGGFSTPTSEVSFISYDLGTLDNKIYARNNSNEILGNVLQTIGFNGDNAYLVSNVPNKIDIVNRYSFKKQATVTANLNSPRYIAFSGNQYYVTNNNFFDVMKLNVYNNNNSFVKSINFDRSAEKVVEAGGNIIVQTDGITYETTPPYNELPTGYTITIVKPSTNTVDKTVTLPSNGIIRDLISYNGSAYVLASSNTNSYIYKINPSTGTFTTATITGIPQVQKLRADGNKFYFSDNGNKIYSMNIDSTLPSAPIVTTPGNLYGFNVIDSRIYASDASFTADSKVNVYSANNGSLLKSFTTGIGTSGFYKN</sequence>
<dbReference type="InterPro" id="IPR031815">
    <property type="entry name" value="DUF5074"/>
</dbReference>
<evidence type="ECO:0000313" key="2">
    <source>
        <dbReference type="EMBL" id="EJL73573.1"/>
    </source>
</evidence>
<reference evidence="2 3" key="1">
    <citation type="journal article" date="2012" name="J. Bacteriol.">
        <title>Twenty-one genome sequences from Pseudomonas species and 19 genome sequences from diverse bacteria isolated from the rhizosphere and endosphere of Populus deltoides.</title>
        <authorList>
            <person name="Brown S.D."/>
            <person name="Utturkar S.M."/>
            <person name="Klingeman D.M."/>
            <person name="Johnson C.M."/>
            <person name="Martin S.L."/>
            <person name="Land M.L."/>
            <person name="Lu T.Y."/>
            <person name="Schadt C.W."/>
            <person name="Doktycz M.J."/>
            <person name="Pelletier D.A."/>
        </authorList>
    </citation>
    <scope>NUCLEOTIDE SEQUENCE [LARGE SCALE GENOMIC DNA]</scope>
    <source>
        <strain evidence="2 3">CF314</strain>
    </source>
</reference>
<comment type="caution">
    <text evidence="2">The sequence shown here is derived from an EMBL/GenBank/DDBJ whole genome shotgun (WGS) entry which is preliminary data.</text>
</comment>
<protein>
    <recommendedName>
        <fullName evidence="4">DUF5050 domain-containing protein</fullName>
    </recommendedName>
</protein>
<evidence type="ECO:0000313" key="3">
    <source>
        <dbReference type="Proteomes" id="UP000007509"/>
    </source>
</evidence>
<dbReference type="Pfam" id="PF16819">
    <property type="entry name" value="DUF5074"/>
    <property type="match status" value="1"/>
</dbReference>
<keyword evidence="1" id="KW-0732">Signal</keyword>
<proteinExistence type="predicted"/>
<dbReference type="Proteomes" id="UP000007509">
    <property type="component" value="Unassembled WGS sequence"/>
</dbReference>
<evidence type="ECO:0008006" key="4">
    <source>
        <dbReference type="Google" id="ProtNLM"/>
    </source>
</evidence>
<feature type="chain" id="PRO_5003750588" description="DUF5050 domain-containing protein" evidence="1">
    <location>
        <begin position="23"/>
        <end position="353"/>
    </location>
</feature>
<keyword evidence="3" id="KW-1185">Reference proteome</keyword>
<dbReference type="PATRIC" id="fig|1144316.3.peg.1536"/>
<dbReference type="EMBL" id="AKJY01000022">
    <property type="protein sequence ID" value="EJL73573.1"/>
    <property type="molecule type" value="Genomic_DNA"/>
</dbReference>
<organism evidence="2 3">
    <name type="scientific">Chryseobacterium populi</name>
    <dbReference type="NCBI Taxonomy" id="1144316"/>
    <lineage>
        <taxon>Bacteria</taxon>
        <taxon>Pseudomonadati</taxon>
        <taxon>Bacteroidota</taxon>
        <taxon>Flavobacteriia</taxon>
        <taxon>Flavobacteriales</taxon>
        <taxon>Weeksellaceae</taxon>
        <taxon>Chryseobacterium group</taxon>
        <taxon>Chryseobacterium</taxon>
    </lineage>
</organism>
<dbReference type="AlphaFoldDB" id="J2KKJ8"/>
<dbReference type="InterPro" id="IPR015943">
    <property type="entry name" value="WD40/YVTN_repeat-like_dom_sf"/>
</dbReference>
<accession>J2KKJ8</accession>
<feature type="signal peptide" evidence="1">
    <location>
        <begin position="1"/>
        <end position="22"/>
    </location>
</feature>